<dbReference type="STRING" id="1296120.A0A1B9GJF7"/>
<dbReference type="AlphaFoldDB" id="A0A1B9GJF7"/>
<evidence type="ECO:0008006" key="3">
    <source>
        <dbReference type="Google" id="ProtNLM"/>
    </source>
</evidence>
<evidence type="ECO:0000313" key="2">
    <source>
        <dbReference type="Proteomes" id="UP000092666"/>
    </source>
</evidence>
<sequence length="327" mass="35232">MASATASAPVPAQGQASTSSLSIFTAPQWIKSLYSKFPLVVLEQEDELDWKARAAGAPDQSVELWIHPPTATQPHAHYKSWASPSPSSLRTQLLFLLRDTPSRSPIPVSFRNWPNESSAPGGSLPVLFIPGQERLLRTEEIRGWLEGTYPLKGKGKELQGLPSQESYDKALALSQLILGTLYPAYLASLPLRPKSLFTSTAELASDKLHLLFPNPPPLLAGLTTPLPASLTGDARDVDVDEVVRRGIEALDGIEVVLEGSSNASAGAAEGVWALGAKNPTSLDALIASHLYVLYALPDTAVMRHTLETKPVLGEYVDRVLSYAQGRL</sequence>
<proteinExistence type="predicted"/>
<accession>A0A1B9GJF7</accession>
<name>A0A1B9GJF7_9TREE</name>
<gene>
    <name evidence="1" type="ORF">I316_07147</name>
</gene>
<dbReference type="Proteomes" id="UP000092666">
    <property type="component" value="Unassembled WGS sequence"/>
</dbReference>
<dbReference type="EMBL" id="KV700137">
    <property type="protein sequence ID" value="OCF31179.1"/>
    <property type="molecule type" value="Genomic_DNA"/>
</dbReference>
<organism evidence="1 2">
    <name type="scientific">Kwoniella heveanensis BCC8398</name>
    <dbReference type="NCBI Taxonomy" id="1296120"/>
    <lineage>
        <taxon>Eukaryota</taxon>
        <taxon>Fungi</taxon>
        <taxon>Dikarya</taxon>
        <taxon>Basidiomycota</taxon>
        <taxon>Agaricomycotina</taxon>
        <taxon>Tremellomycetes</taxon>
        <taxon>Tremellales</taxon>
        <taxon>Cryptococcaceae</taxon>
        <taxon>Kwoniella</taxon>
    </lineage>
</organism>
<reference evidence="1 2" key="1">
    <citation type="submission" date="2013-07" db="EMBL/GenBank/DDBJ databases">
        <title>The Genome Sequence of Cryptococcus heveanensis BCC8398.</title>
        <authorList>
            <consortium name="The Broad Institute Genome Sequencing Platform"/>
            <person name="Cuomo C."/>
            <person name="Litvintseva A."/>
            <person name="Chen Y."/>
            <person name="Heitman J."/>
            <person name="Sun S."/>
            <person name="Springer D."/>
            <person name="Dromer F."/>
            <person name="Young S.K."/>
            <person name="Zeng Q."/>
            <person name="Gargeya S."/>
            <person name="Fitzgerald M."/>
            <person name="Abouelleil A."/>
            <person name="Alvarado L."/>
            <person name="Berlin A.M."/>
            <person name="Chapman S.B."/>
            <person name="Dewar J."/>
            <person name="Goldberg J."/>
            <person name="Griggs A."/>
            <person name="Gujja S."/>
            <person name="Hansen M."/>
            <person name="Howarth C."/>
            <person name="Imamovic A."/>
            <person name="Larimer J."/>
            <person name="McCowan C."/>
            <person name="Murphy C."/>
            <person name="Pearson M."/>
            <person name="Priest M."/>
            <person name="Roberts A."/>
            <person name="Saif S."/>
            <person name="Shea T."/>
            <person name="Sykes S."/>
            <person name="Wortman J."/>
            <person name="Nusbaum C."/>
            <person name="Birren B."/>
        </authorList>
    </citation>
    <scope>NUCLEOTIDE SEQUENCE [LARGE SCALE GENOMIC DNA]</scope>
    <source>
        <strain evidence="1 2">BCC8398</strain>
    </source>
</reference>
<reference evidence="2" key="2">
    <citation type="submission" date="2013-12" db="EMBL/GenBank/DDBJ databases">
        <title>Evolution of pathogenesis and genome organization in the Tremellales.</title>
        <authorList>
            <person name="Cuomo C."/>
            <person name="Litvintseva A."/>
            <person name="Heitman J."/>
            <person name="Chen Y."/>
            <person name="Sun S."/>
            <person name="Springer D."/>
            <person name="Dromer F."/>
            <person name="Young S."/>
            <person name="Zeng Q."/>
            <person name="Chapman S."/>
            <person name="Gujja S."/>
            <person name="Saif S."/>
            <person name="Birren B."/>
        </authorList>
    </citation>
    <scope>NUCLEOTIDE SEQUENCE [LARGE SCALE GENOMIC DNA]</scope>
    <source>
        <strain evidence="2">BCC8398</strain>
    </source>
</reference>
<protein>
    <recommendedName>
        <fullName evidence="3">Metaxin glutathione S-transferase domain-containing protein</fullName>
    </recommendedName>
</protein>
<evidence type="ECO:0000313" key="1">
    <source>
        <dbReference type="EMBL" id="OCF31179.1"/>
    </source>
</evidence>
<keyword evidence="2" id="KW-1185">Reference proteome</keyword>
<dbReference type="OrthoDB" id="198787at2759"/>